<dbReference type="InterPro" id="IPR029070">
    <property type="entry name" value="Chitinase_insertion_sf"/>
</dbReference>
<dbReference type="AlphaFoldDB" id="A0A9J6G357"/>
<gene>
    <name evidence="4" type="ORF">HPB48_019702</name>
</gene>
<keyword evidence="2" id="KW-0812">Transmembrane</keyword>
<evidence type="ECO:0000256" key="2">
    <source>
        <dbReference type="SAM" id="Phobius"/>
    </source>
</evidence>
<organism evidence="4 5">
    <name type="scientific">Haemaphysalis longicornis</name>
    <name type="common">Bush tick</name>
    <dbReference type="NCBI Taxonomy" id="44386"/>
    <lineage>
        <taxon>Eukaryota</taxon>
        <taxon>Metazoa</taxon>
        <taxon>Ecdysozoa</taxon>
        <taxon>Arthropoda</taxon>
        <taxon>Chelicerata</taxon>
        <taxon>Arachnida</taxon>
        <taxon>Acari</taxon>
        <taxon>Parasitiformes</taxon>
        <taxon>Ixodida</taxon>
        <taxon>Ixodoidea</taxon>
        <taxon>Ixodidae</taxon>
        <taxon>Haemaphysalinae</taxon>
        <taxon>Haemaphysalis</taxon>
    </lineage>
</organism>
<dbReference type="Pfam" id="PF00704">
    <property type="entry name" value="Glyco_hydro_18"/>
    <property type="match status" value="1"/>
</dbReference>
<dbReference type="EMBL" id="JABSTR010000005">
    <property type="protein sequence ID" value="KAH9369507.1"/>
    <property type="molecule type" value="Genomic_DNA"/>
</dbReference>
<keyword evidence="2" id="KW-1133">Transmembrane helix</keyword>
<feature type="compositionally biased region" description="Low complexity" evidence="1">
    <location>
        <begin position="643"/>
        <end position="656"/>
    </location>
</feature>
<dbReference type="PROSITE" id="PS51910">
    <property type="entry name" value="GH18_2"/>
    <property type="match status" value="1"/>
</dbReference>
<feature type="region of interest" description="Disordered" evidence="1">
    <location>
        <begin position="478"/>
        <end position="534"/>
    </location>
</feature>
<accession>A0A9J6G357</accession>
<dbReference type="VEuPathDB" id="VectorBase:HLOH_059868"/>
<dbReference type="GO" id="GO:0008061">
    <property type="term" value="F:chitin binding"/>
    <property type="evidence" value="ECO:0007669"/>
    <property type="project" value="InterPro"/>
</dbReference>
<proteinExistence type="predicted"/>
<reference evidence="4 5" key="1">
    <citation type="journal article" date="2020" name="Cell">
        <title>Large-Scale Comparative Analyses of Tick Genomes Elucidate Their Genetic Diversity and Vector Capacities.</title>
        <authorList>
            <consortium name="Tick Genome and Microbiome Consortium (TIGMIC)"/>
            <person name="Jia N."/>
            <person name="Wang J."/>
            <person name="Shi W."/>
            <person name="Du L."/>
            <person name="Sun Y."/>
            <person name="Zhan W."/>
            <person name="Jiang J.F."/>
            <person name="Wang Q."/>
            <person name="Zhang B."/>
            <person name="Ji P."/>
            <person name="Bell-Sakyi L."/>
            <person name="Cui X.M."/>
            <person name="Yuan T.T."/>
            <person name="Jiang B.G."/>
            <person name="Yang W.F."/>
            <person name="Lam T.T."/>
            <person name="Chang Q.C."/>
            <person name="Ding S.J."/>
            <person name="Wang X.J."/>
            <person name="Zhu J.G."/>
            <person name="Ruan X.D."/>
            <person name="Zhao L."/>
            <person name="Wei J.T."/>
            <person name="Ye R.Z."/>
            <person name="Que T.C."/>
            <person name="Du C.H."/>
            <person name="Zhou Y.H."/>
            <person name="Cheng J.X."/>
            <person name="Dai P.F."/>
            <person name="Guo W.B."/>
            <person name="Han X.H."/>
            <person name="Huang E.J."/>
            <person name="Li L.F."/>
            <person name="Wei W."/>
            <person name="Gao Y.C."/>
            <person name="Liu J.Z."/>
            <person name="Shao H.Z."/>
            <person name="Wang X."/>
            <person name="Wang C.C."/>
            <person name="Yang T.C."/>
            <person name="Huo Q.B."/>
            <person name="Li W."/>
            <person name="Chen H.Y."/>
            <person name="Chen S.E."/>
            <person name="Zhou L.G."/>
            <person name="Ni X.B."/>
            <person name="Tian J.H."/>
            <person name="Sheng Y."/>
            <person name="Liu T."/>
            <person name="Pan Y.S."/>
            <person name="Xia L.Y."/>
            <person name="Li J."/>
            <person name="Zhao F."/>
            <person name="Cao W.C."/>
        </authorList>
    </citation>
    <scope>NUCLEOTIDE SEQUENCE [LARGE SCALE GENOMIC DNA]</scope>
    <source>
        <strain evidence="4">HaeL-2018</strain>
    </source>
</reference>
<keyword evidence="5" id="KW-1185">Reference proteome</keyword>
<dbReference type="PANTHER" id="PTHR11177:SF144">
    <property type="entry name" value="CHITINASE 5"/>
    <property type="match status" value="1"/>
</dbReference>
<feature type="region of interest" description="Disordered" evidence="1">
    <location>
        <begin position="930"/>
        <end position="950"/>
    </location>
</feature>
<feature type="transmembrane region" description="Helical" evidence="2">
    <location>
        <begin position="44"/>
        <end position="66"/>
    </location>
</feature>
<feature type="domain" description="GH18" evidence="3">
    <location>
        <begin position="675"/>
        <end position="1041"/>
    </location>
</feature>
<name>A0A9J6G357_HAELO</name>
<dbReference type="InterPro" id="IPR001223">
    <property type="entry name" value="Glyco_hydro18_cat"/>
</dbReference>
<dbReference type="GO" id="GO:0006032">
    <property type="term" value="P:chitin catabolic process"/>
    <property type="evidence" value="ECO:0007669"/>
    <property type="project" value="TreeGrafter"/>
</dbReference>
<dbReference type="OMA" id="ETENPYE"/>
<keyword evidence="2" id="KW-0472">Membrane</keyword>
<dbReference type="Proteomes" id="UP000821853">
    <property type="component" value="Chromosome 3"/>
</dbReference>
<dbReference type="Gene3D" id="3.10.50.10">
    <property type="match status" value="1"/>
</dbReference>
<dbReference type="GO" id="GO:0005576">
    <property type="term" value="C:extracellular region"/>
    <property type="evidence" value="ECO:0007669"/>
    <property type="project" value="TreeGrafter"/>
</dbReference>
<evidence type="ECO:0000313" key="5">
    <source>
        <dbReference type="Proteomes" id="UP000821853"/>
    </source>
</evidence>
<dbReference type="SUPFAM" id="SSF54556">
    <property type="entry name" value="Chitinase insertion domain"/>
    <property type="match status" value="1"/>
</dbReference>
<dbReference type="SUPFAM" id="SSF51445">
    <property type="entry name" value="(Trans)glycosidases"/>
    <property type="match status" value="2"/>
</dbReference>
<dbReference type="InterPro" id="IPR017853">
    <property type="entry name" value="GH"/>
</dbReference>
<comment type="caution">
    <text evidence="4">The sequence shown here is derived from an EMBL/GenBank/DDBJ whole genome shotgun (WGS) entry which is preliminary data.</text>
</comment>
<feature type="region of interest" description="Disordered" evidence="1">
    <location>
        <begin position="587"/>
        <end position="656"/>
    </location>
</feature>
<sequence length="1049" mass="116390">MDDVSVSFQRGRIRGGGVNERSHDGGGAGGVILRAARDGSLVPVLSVALILVIMITMAAMFQVFLVRKIHGQKRELQWKPFQRWRSAQQESYADQRGAEAGGLMSHSDTDPLDIELDERPPDFPGTPRHPLLADEFYLGDRKTFCLFNAKNSGISRHGSVFNLSSFPYHLCTHAIYWCATIDSGNRLQASNVDVDLLQNAFAKFPGLKSGNPFLRVFIGVDDDPSLHRIAHDAESVVNFTLKTLHWVVEHRYDGVFLRWSPPLKEGSSQFPALISHMVKTFKRVRSLSVGVVVPVSSSGRDFYADVGHLLNILEPYSILVDPLTAAGSNDGGGTSYFRSFFPYTADSIAKYHDFFGHTVETERGKYHYVCYPLAIAGYSLAIEDSIGASRSRRMPSQGAGDLKAGLTALPYDATCTRSTNSSRNMSIRLKYGVLSARKLQWIAYQDRSSLSQLLEALRHVTGGAPCLGVWDPEWDDFSGHCGPPGNGTDITSRSEEQPVEDPAPAIDDIAPPLPDHRVVQPQAPRPPPPPDEQADAFASTAFIALTLVVMFALMVTLQIYLVESPTIQDFLGFNMSFNPDTLFVSNASGPPPPPAAATRKSPISASRRTPEYGRATTDDTEGVHERGAGRRAGQFGDLPTGRPVRPVEPTAAEEPATGEVLTSYTLSSDAMYHRYRSVCVYKARRKSRLRGGRSFGIDVFPYHLCTDAVYCCAAINASDATIRPGDTTVDIFRQGWRNFSQLKDKNNFLRIWIAVGGGAGGDEEADRGAFSKIVRDESMESLFAANAVDWLEAQSFDGLLLYWKFPEVHEMSGLVDLLRITRASFRRLDHSVGIVVPLDHRLRERFDMRDLVDLMDDYSILVDPNEAVPPTYGRTALKWTQDNVERYAEAFRETQYTIRGHRRSGRFQLCYPLDIAAASYTLYATDAEDNTTDEGVDASGPGQEGRSTRSPGRLAYDELCLRRRWDAMQDRPYCRVSLYGNQWITHPTPHTLGAFVRALMKATGGTRCLGIWDPWWDDFAGHCGEGAYPLTQTIFNAERGIGRKKQRHP</sequence>
<protein>
    <recommendedName>
        <fullName evidence="3">GH18 domain-containing protein</fullName>
    </recommendedName>
</protein>
<dbReference type="InterPro" id="IPR050314">
    <property type="entry name" value="Glycosyl_Hydrlase_18"/>
</dbReference>
<evidence type="ECO:0000256" key="1">
    <source>
        <dbReference type="SAM" id="MobiDB-lite"/>
    </source>
</evidence>
<evidence type="ECO:0000259" key="3">
    <source>
        <dbReference type="PROSITE" id="PS51910"/>
    </source>
</evidence>
<dbReference type="OrthoDB" id="6485464at2759"/>
<dbReference type="GO" id="GO:0004568">
    <property type="term" value="F:chitinase activity"/>
    <property type="evidence" value="ECO:0007669"/>
    <property type="project" value="TreeGrafter"/>
</dbReference>
<dbReference type="GO" id="GO:0005975">
    <property type="term" value="P:carbohydrate metabolic process"/>
    <property type="evidence" value="ECO:0007669"/>
    <property type="project" value="InterPro"/>
</dbReference>
<dbReference type="SMART" id="SM00636">
    <property type="entry name" value="Glyco_18"/>
    <property type="match status" value="1"/>
</dbReference>
<dbReference type="InterPro" id="IPR011583">
    <property type="entry name" value="Chitinase_II/V-like_cat"/>
</dbReference>
<dbReference type="PANTHER" id="PTHR11177">
    <property type="entry name" value="CHITINASE"/>
    <property type="match status" value="1"/>
</dbReference>
<feature type="transmembrane region" description="Helical" evidence="2">
    <location>
        <begin position="541"/>
        <end position="561"/>
    </location>
</feature>
<dbReference type="Gene3D" id="3.20.20.80">
    <property type="entry name" value="Glycosidases"/>
    <property type="match status" value="2"/>
</dbReference>
<evidence type="ECO:0000313" key="4">
    <source>
        <dbReference type="EMBL" id="KAH9369507.1"/>
    </source>
</evidence>